<proteinExistence type="predicted"/>
<dbReference type="AlphaFoldDB" id="A0A4P9YH29"/>
<organism evidence="3 4">
    <name type="scientific">Rozella allomycis (strain CSF55)</name>
    <dbReference type="NCBI Taxonomy" id="988480"/>
    <lineage>
        <taxon>Eukaryota</taxon>
        <taxon>Fungi</taxon>
        <taxon>Fungi incertae sedis</taxon>
        <taxon>Cryptomycota</taxon>
        <taxon>Cryptomycota incertae sedis</taxon>
        <taxon>Rozella</taxon>
    </lineage>
</organism>
<feature type="region of interest" description="Disordered" evidence="2">
    <location>
        <begin position="154"/>
        <end position="207"/>
    </location>
</feature>
<accession>A0A4P9YH29</accession>
<evidence type="ECO:0000256" key="1">
    <source>
        <dbReference type="SAM" id="Coils"/>
    </source>
</evidence>
<dbReference type="Proteomes" id="UP000281549">
    <property type="component" value="Unassembled WGS sequence"/>
</dbReference>
<evidence type="ECO:0000313" key="4">
    <source>
        <dbReference type="Proteomes" id="UP000281549"/>
    </source>
</evidence>
<feature type="compositionally biased region" description="Basic and acidic residues" evidence="2">
    <location>
        <begin position="176"/>
        <end position="186"/>
    </location>
</feature>
<feature type="coiled-coil region" evidence="1">
    <location>
        <begin position="211"/>
        <end position="377"/>
    </location>
</feature>
<evidence type="ECO:0008006" key="5">
    <source>
        <dbReference type="Google" id="ProtNLM"/>
    </source>
</evidence>
<protein>
    <recommendedName>
        <fullName evidence="5">SKICH domain-containing protein</fullName>
    </recommendedName>
</protein>
<reference evidence="4" key="1">
    <citation type="journal article" date="2018" name="Nat. Microbiol.">
        <title>Leveraging single-cell genomics to expand the fungal tree of life.</title>
        <authorList>
            <person name="Ahrendt S.R."/>
            <person name="Quandt C.A."/>
            <person name="Ciobanu D."/>
            <person name="Clum A."/>
            <person name="Salamov A."/>
            <person name="Andreopoulos B."/>
            <person name="Cheng J.F."/>
            <person name="Woyke T."/>
            <person name="Pelin A."/>
            <person name="Henrissat B."/>
            <person name="Reynolds N.K."/>
            <person name="Benny G.L."/>
            <person name="Smith M.E."/>
            <person name="James T.Y."/>
            <person name="Grigoriev I.V."/>
        </authorList>
    </citation>
    <scope>NUCLEOTIDE SEQUENCE [LARGE SCALE GENOMIC DNA]</scope>
    <source>
        <strain evidence="4">CSF55</strain>
    </source>
</reference>
<name>A0A4P9YH29_ROZAC</name>
<evidence type="ECO:0000256" key="2">
    <source>
        <dbReference type="SAM" id="MobiDB-lite"/>
    </source>
</evidence>
<feature type="compositionally biased region" description="Low complexity" evidence="2">
    <location>
        <begin position="187"/>
        <end position="199"/>
    </location>
</feature>
<feature type="non-terminal residue" evidence="3">
    <location>
        <position position="377"/>
    </location>
</feature>
<keyword evidence="1" id="KW-0175">Coiled coil</keyword>
<gene>
    <name evidence="3" type="ORF">ROZALSC1DRAFT_23023</name>
</gene>
<feature type="compositionally biased region" description="Polar residues" evidence="2">
    <location>
        <begin position="155"/>
        <end position="168"/>
    </location>
</feature>
<dbReference type="EMBL" id="ML005404">
    <property type="protein sequence ID" value="RKP18644.1"/>
    <property type="molecule type" value="Genomic_DNA"/>
</dbReference>
<evidence type="ECO:0000313" key="3">
    <source>
        <dbReference type="EMBL" id="RKP18644.1"/>
    </source>
</evidence>
<sequence length="377" mass="44233">MAGDIHFNLNWAEYGAYDSKRLFRLTNFCLLPNVTYIFFNSPFDEIIGLYRVFTLKSNSQNYKSSSPVTEEEVPFVVQDSLVEELQSSAVYQDTFESETNKENTEDDISNTKSNILDDQILDEQVKDLSNRVESSMKIIDQSLINESPILKPIEINSTKGSPSKTFISNPFLEESPEPKTEYKELPSIKSSKGSRNSSPRRFDRSMVKPNIHTLERELEEQENLIKGFQKENEKLVLKMKEIETERKEWLKQREVEQRELLIQKTQLNQQMVNEKNALNLKLIEKENEFKAKLDVMLKEREAEMSAKSKVILEEKLKELKGKEEILKERENNLKAKEMVIERKEKDLILNELNMKVKAKELENIEEREKILQEKEKR</sequence>